<evidence type="ECO:0000313" key="9">
    <source>
        <dbReference type="EMBL" id="KAF8901909.1"/>
    </source>
</evidence>
<keyword evidence="10" id="KW-1185">Reference proteome</keyword>
<evidence type="ECO:0000259" key="8">
    <source>
        <dbReference type="Pfam" id="PF20684"/>
    </source>
</evidence>
<dbReference type="PANTHER" id="PTHR33048">
    <property type="entry name" value="PTH11-LIKE INTEGRAL MEMBRANE PROTEIN (AFU_ORTHOLOGUE AFUA_5G11245)"/>
    <property type="match status" value="1"/>
</dbReference>
<feature type="transmembrane region" description="Helical" evidence="7">
    <location>
        <begin position="164"/>
        <end position="193"/>
    </location>
</feature>
<feature type="transmembrane region" description="Helical" evidence="7">
    <location>
        <begin position="205"/>
        <end position="227"/>
    </location>
</feature>
<evidence type="ECO:0000256" key="2">
    <source>
        <dbReference type="ARBA" id="ARBA00022692"/>
    </source>
</evidence>
<dbReference type="Proteomes" id="UP000724874">
    <property type="component" value="Unassembled WGS sequence"/>
</dbReference>
<dbReference type="InterPro" id="IPR052337">
    <property type="entry name" value="SAT4-like"/>
</dbReference>
<feature type="transmembrane region" description="Helical" evidence="7">
    <location>
        <begin position="239"/>
        <end position="262"/>
    </location>
</feature>
<dbReference type="EMBL" id="JADNYJ010000039">
    <property type="protein sequence ID" value="KAF8901909.1"/>
    <property type="molecule type" value="Genomic_DNA"/>
</dbReference>
<dbReference type="OrthoDB" id="3229610at2759"/>
<feature type="compositionally biased region" description="Basic and acidic residues" evidence="6">
    <location>
        <begin position="344"/>
        <end position="353"/>
    </location>
</feature>
<evidence type="ECO:0000256" key="1">
    <source>
        <dbReference type="ARBA" id="ARBA00004141"/>
    </source>
</evidence>
<evidence type="ECO:0000256" key="3">
    <source>
        <dbReference type="ARBA" id="ARBA00022989"/>
    </source>
</evidence>
<evidence type="ECO:0000256" key="4">
    <source>
        <dbReference type="ARBA" id="ARBA00023136"/>
    </source>
</evidence>
<organism evidence="9 10">
    <name type="scientific">Gymnopilus junonius</name>
    <name type="common">Spectacular rustgill mushroom</name>
    <name type="synonym">Gymnopilus spectabilis subsp. junonius</name>
    <dbReference type="NCBI Taxonomy" id="109634"/>
    <lineage>
        <taxon>Eukaryota</taxon>
        <taxon>Fungi</taxon>
        <taxon>Dikarya</taxon>
        <taxon>Basidiomycota</taxon>
        <taxon>Agaricomycotina</taxon>
        <taxon>Agaricomycetes</taxon>
        <taxon>Agaricomycetidae</taxon>
        <taxon>Agaricales</taxon>
        <taxon>Agaricineae</taxon>
        <taxon>Hymenogastraceae</taxon>
        <taxon>Gymnopilus</taxon>
    </lineage>
</organism>
<keyword evidence="2 7" id="KW-0812">Transmembrane</keyword>
<feature type="transmembrane region" description="Helical" evidence="7">
    <location>
        <begin position="12"/>
        <end position="34"/>
    </location>
</feature>
<comment type="similarity">
    <text evidence="5">Belongs to the SAT4 family.</text>
</comment>
<evidence type="ECO:0000256" key="6">
    <source>
        <dbReference type="SAM" id="MobiDB-lite"/>
    </source>
</evidence>
<evidence type="ECO:0000256" key="5">
    <source>
        <dbReference type="ARBA" id="ARBA00038359"/>
    </source>
</evidence>
<dbReference type="AlphaFoldDB" id="A0A9P5NPA3"/>
<dbReference type="InterPro" id="IPR049326">
    <property type="entry name" value="Rhodopsin_dom_fungi"/>
</dbReference>
<proteinExistence type="inferred from homology"/>
<protein>
    <recommendedName>
        <fullName evidence="8">Rhodopsin domain-containing protein</fullName>
    </recommendedName>
</protein>
<keyword evidence="3 7" id="KW-1133">Transmembrane helix</keyword>
<feature type="transmembrane region" description="Helical" evidence="7">
    <location>
        <begin position="121"/>
        <end position="144"/>
    </location>
</feature>
<feature type="transmembrane region" description="Helical" evidence="7">
    <location>
        <begin position="87"/>
        <end position="109"/>
    </location>
</feature>
<evidence type="ECO:0000256" key="7">
    <source>
        <dbReference type="SAM" id="Phobius"/>
    </source>
</evidence>
<dbReference type="PANTHER" id="PTHR33048:SF146">
    <property type="entry name" value="INTEGRAL MEMBRANE PROTEIN"/>
    <property type="match status" value="1"/>
</dbReference>
<name>A0A9P5NPA3_GYMJU</name>
<feature type="domain" description="Rhodopsin" evidence="8">
    <location>
        <begin position="32"/>
        <end position="239"/>
    </location>
</feature>
<feature type="region of interest" description="Disordered" evidence="6">
    <location>
        <begin position="326"/>
        <end position="353"/>
    </location>
</feature>
<reference evidence="9" key="1">
    <citation type="submission" date="2020-11" db="EMBL/GenBank/DDBJ databases">
        <authorList>
            <consortium name="DOE Joint Genome Institute"/>
            <person name="Ahrendt S."/>
            <person name="Riley R."/>
            <person name="Andreopoulos W."/>
            <person name="LaButti K."/>
            <person name="Pangilinan J."/>
            <person name="Ruiz-duenas F.J."/>
            <person name="Barrasa J.M."/>
            <person name="Sanchez-Garcia M."/>
            <person name="Camarero S."/>
            <person name="Miyauchi S."/>
            <person name="Serrano A."/>
            <person name="Linde D."/>
            <person name="Babiker R."/>
            <person name="Drula E."/>
            <person name="Ayuso-Fernandez I."/>
            <person name="Pacheco R."/>
            <person name="Padilla G."/>
            <person name="Ferreira P."/>
            <person name="Barriuso J."/>
            <person name="Kellner H."/>
            <person name="Castanera R."/>
            <person name="Alfaro M."/>
            <person name="Ramirez L."/>
            <person name="Pisabarro A.G."/>
            <person name="Kuo A."/>
            <person name="Tritt A."/>
            <person name="Lipzen A."/>
            <person name="He G."/>
            <person name="Yan M."/>
            <person name="Ng V."/>
            <person name="Cullen D."/>
            <person name="Martin F."/>
            <person name="Rosso M.-N."/>
            <person name="Henrissat B."/>
            <person name="Hibbett D."/>
            <person name="Martinez A.T."/>
            <person name="Grigoriev I.V."/>
        </authorList>
    </citation>
    <scope>NUCLEOTIDE SEQUENCE</scope>
    <source>
        <strain evidence="9">AH 44721</strain>
    </source>
</reference>
<keyword evidence="4 7" id="KW-0472">Membrane</keyword>
<dbReference type="Pfam" id="PF20684">
    <property type="entry name" value="Fung_rhodopsin"/>
    <property type="match status" value="1"/>
</dbReference>
<comment type="subcellular location">
    <subcellularLocation>
        <location evidence="1">Membrane</location>
        <topology evidence="1">Multi-pass membrane protein</topology>
    </subcellularLocation>
</comment>
<feature type="transmembrane region" description="Helical" evidence="7">
    <location>
        <begin position="46"/>
        <end position="67"/>
    </location>
</feature>
<gene>
    <name evidence="9" type="ORF">CPB84DRAFT_1729440</name>
</gene>
<evidence type="ECO:0000313" key="10">
    <source>
        <dbReference type="Proteomes" id="UP000724874"/>
    </source>
</evidence>
<comment type="caution">
    <text evidence="9">The sequence shown here is derived from an EMBL/GenBank/DDBJ whole genome shotgun (WGS) entry which is preliminary data.</text>
</comment>
<sequence length="353" mass="40053">MAVITLPPQSYVAWKVSILILHLVAAISTIYRLVHRFRIRRPWWDDYLVFFPLAVDIMYCILTWIRFPHRYSYPLDLSKPMIVLNSIWLSLFPYLLVIWTTRMALALSLARIFPERHPARIWSFCLVVIMLLTCLSCMLVSTYTCTYTSPIKSLLDATHCETGAGGFALQAILLVAHNITSDLLLIISPLIFFWRVGLPAMERRLVLFVFCGSILTLLTAASLAILFLNKGIATGVDSLLILVGMCNIESAISLTVCNLTVISTCLYRALRRSYDWGTLELESTEVTTRHRSRPCTCIIHSTRSTVTEPMTLTEISSYTSSIRSGYEEWSDPTSATRQDSALFKSEKSETRKE</sequence>
<dbReference type="GO" id="GO:0016020">
    <property type="term" value="C:membrane"/>
    <property type="evidence" value="ECO:0007669"/>
    <property type="project" value="UniProtKB-SubCell"/>
</dbReference>
<accession>A0A9P5NPA3</accession>